<evidence type="ECO:0000256" key="5">
    <source>
        <dbReference type="ARBA" id="ARBA00023070"/>
    </source>
</evidence>
<dbReference type="PANTHER" id="PTHR10742">
    <property type="entry name" value="FLAVIN MONOAMINE OXIDASE"/>
    <property type="match status" value="1"/>
</dbReference>
<evidence type="ECO:0000313" key="8">
    <source>
        <dbReference type="EMBL" id="TLX42338.1"/>
    </source>
</evidence>
<comment type="similarity">
    <text evidence="2">Belongs to the tryptophan 2-monooxygenase family.</text>
</comment>
<gene>
    <name evidence="8" type="ORF">FBQ73_15150</name>
</gene>
<accession>A0A6C1KDI0</accession>
<dbReference type="Proteomes" id="UP000305131">
    <property type="component" value="Unassembled WGS sequence"/>
</dbReference>
<dbReference type="InterPro" id="IPR036188">
    <property type="entry name" value="FAD/NAD-bd_sf"/>
</dbReference>
<dbReference type="EMBL" id="VAUP01000031">
    <property type="protein sequence ID" value="TLX42338.1"/>
    <property type="molecule type" value="Genomic_DNA"/>
</dbReference>
<evidence type="ECO:0000256" key="2">
    <source>
        <dbReference type="ARBA" id="ARBA00005833"/>
    </source>
</evidence>
<evidence type="ECO:0000256" key="4">
    <source>
        <dbReference type="ARBA" id="ARBA00017871"/>
    </source>
</evidence>
<feature type="domain" description="Amine oxidase" evidence="7">
    <location>
        <begin position="65"/>
        <end position="137"/>
    </location>
</feature>
<dbReference type="PRINTS" id="PR00411">
    <property type="entry name" value="PNDRDTASEI"/>
</dbReference>
<dbReference type="InterPro" id="IPR002937">
    <property type="entry name" value="Amino_oxidase"/>
</dbReference>
<dbReference type="InterPro" id="IPR050281">
    <property type="entry name" value="Flavin_monoamine_oxidase"/>
</dbReference>
<keyword evidence="5" id="KW-0073">Auxin biosynthesis</keyword>
<evidence type="ECO:0000256" key="6">
    <source>
        <dbReference type="ARBA" id="ARBA00047321"/>
    </source>
</evidence>
<dbReference type="SUPFAM" id="SSF54373">
    <property type="entry name" value="FAD-linked reductases, C-terminal domain"/>
    <property type="match status" value="1"/>
</dbReference>
<dbReference type="PANTHER" id="PTHR10742:SF410">
    <property type="entry name" value="LYSINE-SPECIFIC HISTONE DEMETHYLASE 2"/>
    <property type="match status" value="1"/>
</dbReference>
<reference evidence="8 9" key="1">
    <citation type="submission" date="2019-05" db="EMBL/GenBank/DDBJ databases">
        <authorList>
            <person name="Zhou X."/>
        </authorList>
    </citation>
    <scope>NUCLEOTIDE SEQUENCE [LARGE SCALE GENOMIC DNA]</scope>
    <source>
        <strain evidence="8 9">DSM 432</strain>
    </source>
</reference>
<organism evidence="8 9">
    <name type="scientific">Xanthobacter autotrophicus</name>
    <dbReference type="NCBI Taxonomy" id="280"/>
    <lineage>
        <taxon>Bacteria</taxon>
        <taxon>Pseudomonadati</taxon>
        <taxon>Pseudomonadota</taxon>
        <taxon>Alphaproteobacteria</taxon>
        <taxon>Hyphomicrobiales</taxon>
        <taxon>Xanthobacteraceae</taxon>
        <taxon>Xanthobacter</taxon>
    </lineage>
</organism>
<feature type="domain" description="Amine oxidase" evidence="7">
    <location>
        <begin position="211"/>
        <end position="458"/>
    </location>
</feature>
<protein>
    <recommendedName>
        <fullName evidence="4">Tryptophan 2-monooxygenase</fullName>
        <ecNumber evidence="3">1.13.12.3</ecNumber>
    </recommendedName>
</protein>
<proteinExistence type="inferred from homology"/>
<dbReference type="GO" id="GO:0050361">
    <property type="term" value="F:tryptophan 2-monooxygenase activity"/>
    <property type="evidence" value="ECO:0007669"/>
    <property type="project" value="UniProtKB-EC"/>
</dbReference>
<evidence type="ECO:0000256" key="3">
    <source>
        <dbReference type="ARBA" id="ARBA00012535"/>
    </source>
</evidence>
<dbReference type="EC" id="1.13.12.3" evidence="3"/>
<dbReference type="Pfam" id="PF01593">
    <property type="entry name" value="Amino_oxidase"/>
    <property type="match status" value="2"/>
</dbReference>
<dbReference type="SUPFAM" id="SSF51905">
    <property type="entry name" value="FAD/NAD(P)-binding domain"/>
    <property type="match status" value="1"/>
</dbReference>
<comment type="caution">
    <text evidence="8">The sequence shown here is derived from an EMBL/GenBank/DDBJ whole genome shotgun (WGS) entry which is preliminary data.</text>
</comment>
<evidence type="ECO:0000259" key="7">
    <source>
        <dbReference type="Pfam" id="PF01593"/>
    </source>
</evidence>
<dbReference type="PRINTS" id="PR00368">
    <property type="entry name" value="FADPNR"/>
</dbReference>
<name>A0A6C1KDI0_XANAU</name>
<evidence type="ECO:0000313" key="9">
    <source>
        <dbReference type="Proteomes" id="UP000305131"/>
    </source>
</evidence>
<dbReference type="AlphaFoldDB" id="A0A6C1KDI0"/>
<dbReference type="GO" id="GO:0009851">
    <property type="term" value="P:auxin biosynthetic process"/>
    <property type="evidence" value="ECO:0007669"/>
    <property type="project" value="UniProtKB-KW"/>
</dbReference>
<sequence>MRPVQPGPIRPYGHVRDGQGRTIVMNRRKLLARGAALAAVPLAGPYAALGQASESDVIIIGAGAAGIAAARRIAEAGRSYALIEASGRVGGRAFADTSIFGVPFDVGAHWIHTPSLHPLSAFGRAAGLDLYGAPHHGRLFMDGAEAGEGERADFFAAVKRGERAIVATGEAGRDVPAGRVLPNLGDWAPSARFALGPFSCAKELDQVSTVDFSRSEEKDEDEFCRQGFGTLVAKLAAPLSVRLNTAASTVDFNGRLASVATDRGTLKGRVVIIAVPPSVIAAGTLRILPRLPERVRTAVETITLGTYDHIAFELPGNPAGLKADELVYFKVDGSRAYGLLARINGGSLHSLEVAGAVAADLANGPPEAARAFLMAALTHEFGARTAAKVGKVHATRWSREPWALGAFTCALPGYAHMRRAFMEIVSDRLIFAGEHAHESLWGSVGGAWLSGERAAKQALGVLG</sequence>
<comment type="catalytic activity">
    <reaction evidence="6">
        <text>L-tryptophan + O2 = indole-3-acetamide + CO2 + H2O</text>
        <dbReference type="Rhea" id="RHEA:16165"/>
        <dbReference type="ChEBI" id="CHEBI:15377"/>
        <dbReference type="ChEBI" id="CHEBI:15379"/>
        <dbReference type="ChEBI" id="CHEBI:16031"/>
        <dbReference type="ChEBI" id="CHEBI:16526"/>
        <dbReference type="ChEBI" id="CHEBI:57912"/>
        <dbReference type="EC" id="1.13.12.3"/>
    </reaction>
</comment>
<dbReference type="Gene3D" id="3.50.50.60">
    <property type="entry name" value="FAD/NAD(P)-binding domain"/>
    <property type="match status" value="1"/>
</dbReference>
<dbReference type="OrthoDB" id="9790035at2"/>
<comment type="pathway">
    <text evidence="1">Plant hormone metabolism; auxin biosynthesis.</text>
</comment>
<evidence type="ECO:0000256" key="1">
    <source>
        <dbReference type="ARBA" id="ARBA00004814"/>
    </source>
</evidence>